<evidence type="ECO:0000313" key="3">
    <source>
        <dbReference type="Proteomes" id="UP000580718"/>
    </source>
</evidence>
<comment type="caution">
    <text evidence="2">The sequence shown here is derived from an EMBL/GenBank/DDBJ whole genome shotgun (WGS) entry which is preliminary data.</text>
</comment>
<feature type="transmembrane region" description="Helical" evidence="1">
    <location>
        <begin position="20"/>
        <end position="47"/>
    </location>
</feature>
<name>A0A839Y271_9ACTN</name>
<dbReference type="Proteomes" id="UP000580718">
    <property type="component" value="Unassembled WGS sequence"/>
</dbReference>
<evidence type="ECO:0000313" key="2">
    <source>
        <dbReference type="EMBL" id="MBB3674691.1"/>
    </source>
</evidence>
<accession>A0A839Y271</accession>
<keyword evidence="1" id="KW-0472">Membrane</keyword>
<dbReference type="AlphaFoldDB" id="A0A839Y271"/>
<gene>
    <name evidence="2" type="ORF">FHX36_000426</name>
</gene>
<sequence>MGRRAGVVEGGRTAGTYLVGVYAAFVVALTLLPLLSPVDVVCVGWSLRRTHSMFSSAFRVEFEVHAVRRPRERVRSRPGGGKWLDGSGRALLPSRRPCRRTRRWYP</sequence>
<proteinExistence type="predicted"/>
<evidence type="ECO:0000256" key="1">
    <source>
        <dbReference type="SAM" id="Phobius"/>
    </source>
</evidence>
<keyword evidence="1" id="KW-1133">Transmembrane helix</keyword>
<reference evidence="2 3" key="1">
    <citation type="submission" date="2020-08" db="EMBL/GenBank/DDBJ databases">
        <title>Sequencing the genomes of 1000 actinobacteria strains.</title>
        <authorList>
            <person name="Klenk H.-P."/>
        </authorList>
    </citation>
    <scope>NUCLEOTIDE SEQUENCE [LARGE SCALE GENOMIC DNA]</scope>
    <source>
        <strain evidence="2 3">DSM 16678</strain>
    </source>
</reference>
<keyword evidence="1" id="KW-0812">Transmembrane</keyword>
<organism evidence="2 3">
    <name type="scientific">Modestobacter versicolor</name>
    <dbReference type="NCBI Taxonomy" id="429133"/>
    <lineage>
        <taxon>Bacteria</taxon>
        <taxon>Bacillati</taxon>
        <taxon>Actinomycetota</taxon>
        <taxon>Actinomycetes</taxon>
        <taxon>Geodermatophilales</taxon>
        <taxon>Geodermatophilaceae</taxon>
        <taxon>Modestobacter</taxon>
    </lineage>
</organism>
<dbReference type="EMBL" id="JACIBU010000001">
    <property type="protein sequence ID" value="MBB3674691.1"/>
    <property type="molecule type" value="Genomic_DNA"/>
</dbReference>
<protein>
    <submittedName>
        <fullName evidence="2">Uncharacterized protein</fullName>
    </submittedName>
</protein>